<dbReference type="AlphaFoldDB" id="A0A9D1H5F0"/>
<dbReference type="PRINTS" id="PR00301">
    <property type="entry name" value="HEATSHOCK70"/>
</dbReference>
<dbReference type="PANTHER" id="PTHR19375">
    <property type="entry name" value="HEAT SHOCK PROTEIN 70KDA"/>
    <property type="match status" value="1"/>
</dbReference>
<name>A0A9D1H5F0_9FIRM</name>
<evidence type="ECO:0000256" key="5">
    <source>
        <dbReference type="ARBA" id="ARBA00022553"/>
    </source>
</evidence>
<evidence type="ECO:0000256" key="3">
    <source>
        <dbReference type="ARBA" id="ARBA00014415"/>
    </source>
</evidence>
<evidence type="ECO:0000313" key="15">
    <source>
        <dbReference type="Proteomes" id="UP000824160"/>
    </source>
</evidence>
<dbReference type="Pfam" id="PF00012">
    <property type="entry name" value="HSP70"/>
    <property type="match status" value="2"/>
</dbReference>
<proteinExistence type="inferred from homology"/>
<evidence type="ECO:0000256" key="11">
    <source>
        <dbReference type="ARBA" id="ARBA00030945"/>
    </source>
</evidence>
<evidence type="ECO:0000256" key="10">
    <source>
        <dbReference type="ARBA" id="ARBA00030019"/>
    </source>
</evidence>
<dbReference type="GO" id="GO:0005524">
    <property type="term" value="F:ATP binding"/>
    <property type="evidence" value="ECO:0007669"/>
    <property type="project" value="UniProtKB-KW"/>
</dbReference>
<keyword evidence="9" id="KW-0143">Chaperone</keyword>
<dbReference type="Gene3D" id="3.30.420.40">
    <property type="match status" value="2"/>
</dbReference>
<dbReference type="InterPro" id="IPR043129">
    <property type="entry name" value="ATPase_NBD"/>
</dbReference>
<dbReference type="InterPro" id="IPR018181">
    <property type="entry name" value="Heat_shock_70_CS"/>
</dbReference>
<dbReference type="SUPFAM" id="SSF53067">
    <property type="entry name" value="Actin-like ATPase domain"/>
    <property type="match status" value="2"/>
</dbReference>
<comment type="similarity">
    <text evidence="2 13">Belongs to the heat shock protein 70 family.</text>
</comment>
<evidence type="ECO:0000256" key="1">
    <source>
        <dbReference type="ARBA" id="ARBA00002290"/>
    </source>
</evidence>
<dbReference type="InterPro" id="IPR029047">
    <property type="entry name" value="HSP70_peptide-bd_sf"/>
</dbReference>
<keyword evidence="5" id="KW-0597">Phosphoprotein</keyword>
<accession>A0A9D1H5F0</accession>
<evidence type="ECO:0000256" key="12">
    <source>
        <dbReference type="ARBA" id="ARBA00033103"/>
    </source>
</evidence>
<evidence type="ECO:0000256" key="2">
    <source>
        <dbReference type="ARBA" id="ARBA00007381"/>
    </source>
</evidence>
<comment type="function">
    <text evidence="1">Acts as a chaperone.</text>
</comment>
<reference evidence="14" key="1">
    <citation type="submission" date="2020-10" db="EMBL/GenBank/DDBJ databases">
        <authorList>
            <person name="Gilroy R."/>
        </authorList>
    </citation>
    <scope>NUCLEOTIDE SEQUENCE</scope>
    <source>
        <strain evidence="14">ChiBcec7-5410</strain>
    </source>
</reference>
<sequence length="586" mass="63656">MGKLIGIDLGTTKSCAAVWQDGAPVMIPNREGNRTTPSVVALVGGKRLVGEAAIRQAELTPERIVRSIKREMGTSARIRMDGHQYSPAEISAMILRQLREDAEEYLGEPVTEAVISVPAYFTDAQRQATRDAATIAGLTVRRMLNEPTAAALAYGVNNEPVSKVMVYDLGGGTFDVSVLDIRDKQIKVLATAGNSRLGGDDIDRMLCEMLCRRAAAQFSGLLADGRQSEESLLLNSPQITGLLTRAAVGAKITLSSEPEAKVSVMLPVGGKEPVLFETVVTRPEFEQLIRPLIEMTMEPVRQVLSDSHLNPEDINKVLMVGGCTRIPAVRGALRLLMGQQPFVGDDLSCEDGGCEGSVALGAALQAAALNGEVSEPVFLDVTPLTLGIETMGGVFSPIIPRNTTIPVKKTAVYTTAANFQTSVEIKVYQGERQMTRGNRLLGNFKLTGLKRAPRGMVQIAVTFEIDASGMVQVTARDLATGRAQDIVITAFGNLSRREVERAVADAQRYAREDHARRQEAACRDAAEAVLGRLNEVNRRDIPRESRRGLDEAEKRLRRALKGRDAESIRQASDALTVEINQMFYLF</sequence>
<keyword evidence="7 13" id="KW-0067">ATP-binding</keyword>
<organism evidence="14 15">
    <name type="scientific">Candidatus Faecivivens stercoripullorum</name>
    <dbReference type="NCBI Taxonomy" id="2840805"/>
    <lineage>
        <taxon>Bacteria</taxon>
        <taxon>Bacillati</taxon>
        <taxon>Bacillota</taxon>
        <taxon>Clostridia</taxon>
        <taxon>Eubacteriales</taxon>
        <taxon>Oscillospiraceae</taxon>
        <taxon>Oscillospiraceae incertae sedis</taxon>
        <taxon>Candidatus Faecivivens</taxon>
    </lineage>
</organism>
<dbReference type="Gene3D" id="2.60.34.10">
    <property type="entry name" value="Substrate Binding Domain Of DNAk, Chain A, domain 1"/>
    <property type="match status" value="1"/>
</dbReference>
<dbReference type="EMBL" id="DVLW01000093">
    <property type="protein sequence ID" value="HIT94217.1"/>
    <property type="molecule type" value="Genomic_DNA"/>
</dbReference>
<dbReference type="FunFam" id="3.30.420.40:FF:000071">
    <property type="entry name" value="Molecular chaperone DnaK"/>
    <property type="match status" value="1"/>
</dbReference>
<evidence type="ECO:0000256" key="7">
    <source>
        <dbReference type="ARBA" id="ARBA00022840"/>
    </source>
</evidence>
<dbReference type="PROSITE" id="PS00329">
    <property type="entry name" value="HSP70_2"/>
    <property type="match status" value="1"/>
</dbReference>
<protein>
    <recommendedName>
        <fullName evidence="3">Chaperone protein DnaK</fullName>
    </recommendedName>
    <alternativeName>
        <fullName evidence="4">Chaperone protein dnaK</fullName>
    </alternativeName>
    <alternativeName>
        <fullName evidence="12">HSP70</fullName>
    </alternativeName>
    <alternativeName>
        <fullName evidence="11">Heat shock 70 kDa protein</fullName>
    </alternativeName>
    <alternativeName>
        <fullName evidence="10">Heat shock protein 70</fullName>
    </alternativeName>
</protein>
<reference evidence="14" key="2">
    <citation type="journal article" date="2021" name="PeerJ">
        <title>Extensive microbial diversity within the chicken gut microbiome revealed by metagenomics and culture.</title>
        <authorList>
            <person name="Gilroy R."/>
            <person name="Ravi A."/>
            <person name="Getino M."/>
            <person name="Pursley I."/>
            <person name="Horton D.L."/>
            <person name="Alikhan N.F."/>
            <person name="Baker D."/>
            <person name="Gharbi K."/>
            <person name="Hall N."/>
            <person name="Watson M."/>
            <person name="Adriaenssens E.M."/>
            <person name="Foster-Nyarko E."/>
            <person name="Jarju S."/>
            <person name="Secka A."/>
            <person name="Antonio M."/>
            <person name="Oren A."/>
            <person name="Chaudhuri R.R."/>
            <person name="La Ragione R."/>
            <person name="Hildebrand F."/>
            <person name="Pallen M.J."/>
        </authorList>
    </citation>
    <scope>NUCLEOTIDE SEQUENCE</scope>
    <source>
        <strain evidence="14">ChiBcec7-5410</strain>
    </source>
</reference>
<dbReference type="Gene3D" id="3.90.640.10">
    <property type="entry name" value="Actin, Chain A, domain 4"/>
    <property type="match status" value="1"/>
</dbReference>
<dbReference type="InterPro" id="IPR013126">
    <property type="entry name" value="Hsp_70_fam"/>
</dbReference>
<comment type="caution">
    <text evidence="14">The sequence shown here is derived from an EMBL/GenBank/DDBJ whole genome shotgun (WGS) entry which is preliminary data.</text>
</comment>
<dbReference type="GO" id="GO:0140662">
    <property type="term" value="F:ATP-dependent protein folding chaperone"/>
    <property type="evidence" value="ECO:0007669"/>
    <property type="project" value="InterPro"/>
</dbReference>
<evidence type="ECO:0000256" key="6">
    <source>
        <dbReference type="ARBA" id="ARBA00022741"/>
    </source>
</evidence>
<dbReference type="SUPFAM" id="SSF100920">
    <property type="entry name" value="Heat shock protein 70kD (HSP70), peptide-binding domain"/>
    <property type="match status" value="1"/>
</dbReference>
<evidence type="ECO:0000313" key="14">
    <source>
        <dbReference type="EMBL" id="HIT94217.1"/>
    </source>
</evidence>
<gene>
    <name evidence="14" type="ORF">IAC43_03455</name>
</gene>
<dbReference type="PROSITE" id="PS00297">
    <property type="entry name" value="HSP70_1"/>
    <property type="match status" value="1"/>
</dbReference>
<keyword evidence="8" id="KW-0346">Stress response</keyword>
<evidence type="ECO:0000256" key="8">
    <source>
        <dbReference type="ARBA" id="ARBA00023016"/>
    </source>
</evidence>
<evidence type="ECO:0000256" key="13">
    <source>
        <dbReference type="RuleBase" id="RU003322"/>
    </source>
</evidence>
<evidence type="ECO:0000256" key="9">
    <source>
        <dbReference type="ARBA" id="ARBA00023186"/>
    </source>
</evidence>
<evidence type="ECO:0000256" key="4">
    <source>
        <dbReference type="ARBA" id="ARBA00017249"/>
    </source>
</evidence>
<keyword evidence="6 13" id="KW-0547">Nucleotide-binding</keyword>
<dbReference type="Proteomes" id="UP000824160">
    <property type="component" value="Unassembled WGS sequence"/>
</dbReference>
<dbReference type="FunFam" id="2.60.34.10:FF:000012">
    <property type="entry name" value="Heat shock 70 kDa protein"/>
    <property type="match status" value="1"/>
</dbReference>